<reference evidence="7" key="1">
    <citation type="submission" date="2014-10" db="EMBL/GenBank/DDBJ databases">
        <authorList>
            <person name="King R."/>
        </authorList>
    </citation>
    <scope>NUCLEOTIDE SEQUENCE [LARGE SCALE GENOMIC DNA]</scope>
    <source>
        <strain evidence="7">A3/5</strain>
    </source>
</reference>
<dbReference type="Pfam" id="PF00106">
    <property type="entry name" value="adh_short"/>
    <property type="match status" value="1"/>
</dbReference>
<feature type="compositionally biased region" description="Polar residues" evidence="5">
    <location>
        <begin position="36"/>
        <end position="49"/>
    </location>
</feature>
<dbReference type="PRINTS" id="PR00080">
    <property type="entry name" value="SDRFAMILY"/>
</dbReference>
<dbReference type="FunFam" id="3.40.50.720:FF:000084">
    <property type="entry name" value="Short-chain dehydrogenase reductase"/>
    <property type="match status" value="1"/>
</dbReference>
<protein>
    <recommendedName>
        <fullName evidence="8">2-deoxy-D-gluconate 3-dehydrogenase</fullName>
    </recommendedName>
</protein>
<dbReference type="PRINTS" id="PR00081">
    <property type="entry name" value="GDHRDH"/>
</dbReference>
<dbReference type="EMBL" id="LN649229">
    <property type="protein sequence ID" value="CEI63602.1"/>
    <property type="molecule type" value="Genomic_DNA"/>
</dbReference>
<accession>A0A2L2SZL7</accession>
<dbReference type="SUPFAM" id="SSF51735">
    <property type="entry name" value="NAD(P)-binding Rossmann-fold domains"/>
    <property type="match status" value="1"/>
</dbReference>
<dbReference type="STRING" id="56646.A0A2L2SZL7"/>
<evidence type="ECO:0000256" key="5">
    <source>
        <dbReference type="SAM" id="MobiDB-lite"/>
    </source>
</evidence>
<evidence type="ECO:0000313" key="6">
    <source>
        <dbReference type="EMBL" id="CEI63602.1"/>
    </source>
</evidence>
<keyword evidence="3" id="KW-0560">Oxidoreductase</keyword>
<keyword evidence="2" id="KW-0521">NADP</keyword>
<feature type="compositionally biased region" description="Polar residues" evidence="5">
    <location>
        <begin position="1"/>
        <end position="27"/>
    </location>
</feature>
<dbReference type="PROSITE" id="PS00061">
    <property type="entry name" value="ADH_SHORT"/>
    <property type="match status" value="1"/>
</dbReference>
<name>A0A2L2SZL7_9HYPO</name>
<dbReference type="PANTHER" id="PTHR42760">
    <property type="entry name" value="SHORT-CHAIN DEHYDROGENASES/REDUCTASES FAMILY MEMBER"/>
    <property type="match status" value="1"/>
</dbReference>
<dbReference type="InterPro" id="IPR036291">
    <property type="entry name" value="NAD(P)-bd_dom_sf"/>
</dbReference>
<proteinExistence type="inferred from homology"/>
<dbReference type="InterPro" id="IPR002347">
    <property type="entry name" value="SDR_fam"/>
</dbReference>
<sequence>MGETLSHNISSTIAMPGVNQKTPSQGPQEPYRRPQADNNQTTAPPQLQSPVRLPVNQLFSVHGRTAICTGVTGGIGFELCAALAEAGADIVSIQLPNDPAGPRLQEMVVVFGRSFKSFECDVADSKSLRACFVSIWAAGVEPAILLNAAGVNQRGSMEDLTDDDIDKVSGVIVPSSHRLHGSLLTTPKVLAINLKASFVTCQEFAKKSFEKGRPGKIINIGSMTSFIGMYNVSAYASSKGGILQMTKAFSNELAPRGIQVNCICPGYIKTPLTEALVKDKSYNDFIMSRTPAMRWGEPKDLRGALIFLASPASDFITGVPIIVDGGMLGK</sequence>
<evidence type="ECO:0000256" key="1">
    <source>
        <dbReference type="ARBA" id="ARBA00006484"/>
    </source>
</evidence>
<dbReference type="PANTHER" id="PTHR42760:SF115">
    <property type="entry name" value="3-OXOACYL-[ACYL-CARRIER-PROTEIN] REDUCTASE FABG"/>
    <property type="match status" value="1"/>
</dbReference>
<comment type="similarity">
    <text evidence="1 4">Belongs to the short-chain dehydrogenases/reductases (SDR) family.</text>
</comment>
<dbReference type="AlphaFoldDB" id="A0A2L2SZL7"/>
<evidence type="ECO:0008006" key="8">
    <source>
        <dbReference type="Google" id="ProtNLM"/>
    </source>
</evidence>
<dbReference type="Proteomes" id="UP000245910">
    <property type="component" value="Chromosome I"/>
</dbReference>
<organism evidence="6 7">
    <name type="scientific">Fusarium venenatum</name>
    <dbReference type="NCBI Taxonomy" id="56646"/>
    <lineage>
        <taxon>Eukaryota</taxon>
        <taxon>Fungi</taxon>
        <taxon>Dikarya</taxon>
        <taxon>Ascomycota</taxon>
        <taxon>Pezizomycotina</taxon>
        <taxon>Sordariomycetes</taxon>
        <taxon>Hypocreomycetidae</taxon>
        <taxon>Hypocreales</taxon>
        <taxon>Nectriaceae</taxon>
        <taxon>Fusarium</taxon>
    </lineage>
</organism>
<evidence type="ECO:0000256" key="4">
    <source>
        <dbReference type="RuleBase" id="RU000363"/>
    </source>
</evidence>
<evidence type="ECO:0000256" key="2">
    <source>
        <dbReference type="ARBA" id="ARBA00022857"/>
    </source>
</evidence>
<keyword evidence="7" id="KW-1185">Reference proteome</keyword>
<feature type="region of interest" description="Disordered" evidence="5">
    <location>
        <begin position="1"/>
        <end position="49"/>
    </location>
</feature>
<dbReference type="Gene3D" id="3.40.50.720">
    <property type="entry name" value="NAD(P)-binding Rossmann-like Domain"/>
    <property type="match status" value="1"/>
</dbReference>
<dbReference type="InterPro" id="IPR020904">
    <property type="entry name" value="Sc_DH/Rdtase_CS"/>
</dbReference>
<evidence type="ECO:0000256" key="3">
    <source>
        <dbReference type="ARBA" id="ARBA00023002"/>
    </source>
</evidence>
<evidence type="ECO:0000313" key="7">
    <source>
        <dbReference type="Proteomes" id="UP000245910"/>
    </source>
</evidence>
<dbReference type="GO" id="GO:0016616">
    <property type="term" value="F:oxidoreductase activity, acting on the CH-OH group of donors, NAD or NADP as acceptor"/>
    <property type="evidence" value="ECO:0007669"/>
    <property type="project" value="TreeGrafter"/>
</dbReference>